<name>A0A1I7ZB35_9BILA</name>
<proteinExistence type="predicted"/>
<protein>
    <submittedName>
        <fullName evidence="2">UL7</fullName>
    </submittedName>
</protein>
<accession>A0A1I7ZB35</accession>
<dbReference type="Proteomes" id="UP000095287">
    <property type="component" value="Unplaced"/>
</dbReference>
<evidence type="ECO:0000313" key="2">
    <source>
        <dbReference type="WBParaSite" id="L893_g2466.t1"/>
    </source>
</evidence>
<reference evidence="2" key="1">
    <citation type="submission" date="2016-11" db="UniProtKB">
        <authorList>
            <consortium name="WormBaseParasite"/>
        </authorList>
    </citation>
    <scope>IDENTIFICATION</scope>
</reference>
<keyword evidence="1" id="KW-1185">Reference proteome</keyword>
<sequence>MSERGFKWDAPGCCTHSTSQPSDMCLLRRLFRRIRNRFAKPPTPRPIPAPPRIRHFRQRLRRFGSPPADEDHLIHLVEVMMSLPFVPDRFVPERFVPDLPSIPEDASI</sequence>
<dbReference type="WBParaSite" id="L893_g2466.t1">
    <property type="protein sequence ID" value="L893_g2466.t1"/>
    <property type="gene ID" value="L893_g2466"/>
</dbReference>
<evidence type="ECO:0000313" key="1">
    <source>
        <dbReference type="Proteomes" id="UP000095287"/>
    </source>
</evidence>
<organism evidence="1 2">
    <name type="scientific">Steinernema glaseri</name>
    <dbReference type="NCBI Taxonomy" id="37863"/>
    <lineage>
        <taxon>Eukaryota</taxon>
        <taxon>Metazoa</taxon>
        <taxon>Ecdysozoa</taxon>
        <taxon>Nematoda</taxon>
        <taxon>Chromadorea</taxon>
        <taxon>Rhabditida</taxon>
        <taxon>Tylenchina</taxon>
        <taxon>Panagrolaimomorpha</taxon>
        <taxon>Strongyloidoidea</taxon>
        <taxon>Steinernematidae</taxon>
        <taxon>Steinernema</taxon>
    </lineage>
</organism>
<dbReference type="AlphaFoldDB" id="A0A1I7ZB35"/>